<dbReference type="PROSITE" id="PS00018">
    <property type="entry name" value="EF_HAND_1"/>
    <property type="match status" value="8"/>
</dbReference>
<dbReference type="InterPro" id="IPR033443">
    <property type="entry name" value="PROP1-like_PPR_dom"/>
</dbReference>
<dbReference type="Proteomes" id="UP001178507">
    <property type="component" value="Unassembled WGS sequence"/>
</dbReference>
<evidence type="ECO:0000256" key="3">
    <source>
        <dbReference type="PROSITE-ProRule" id="PRU00708"/>
    </source>
</evidence>
<keyword evidence="6" id="KW-0472">Membrane</keyword>
<feature type="coiled-coil region" evidence="4">
    <location>
        <begin position="1806"/>
        <end position="1843"/>
    </location>
</feature>
<feature type="region of interest" description="Disordered" evidence="5">
    <location>
        <begin position="1760"/>
        <end position="1788"/>
    </location>
</feature>
<feature type="domain" description="EF-hand" evidence="7">
    <location>
        <begin position="3913"/>
        <end position="3948"/>
    </location>
</feature>
<feature type="repeat" description="PPR" evidence="3">
    <location>
        <begin position="884"/>
        <end position="918"/>
    </location>
</feature>
<dbReference type="Gene3D" id="2.60.40.150">
    <property type="entry name" value="C2 domain"/>
    <property type="match status" value="1"/>
</dbReference>
<feature type="domain" description="EF-hand" evidence="7">
    <location>
        <begin position="2500"/>
        <end position="2535"/>
    </location>
</feature>
<dbReference type="GO" id="GO:0005509">
    <property type="term" value="F:calcium ion binding"/>
    <property type="evidence" value="ECO:0007669"/>
    <property type="project" value="InterPro"/>
</dbReference>
<dbReference type="Pfam" id="PF17177">
    <property type="entry name" value="PPR_long"/>
    <property type="match status" value="1"/>
</dbReference>
<dbReference type="SUPFAM" id="SSF49562">
    <property type="entry name" value="C2 domain (Calcium/lipid-binding domain, CaLB)"/>
    <property type="match status" value="1"/>
</dbReference>
<name>A0AA36HQC1_9DINO</name>
<proteinExistence type="predicted"/>
<keyword evidence="4" id="KW-0175">Coiled coil</keyword>
<feature type="domain" description="EF-hand" evidence="7">
    <location>
        <begin position="3473"/>
        <end position="3508"/>
    </location>
</feature>
<reference evidence="8" key="1">
    <citation type="submission" date="2023-08" db="EMBL/GenBank/DDBJ databases">
        <authorList>
            <person name="Chen Y."/>
            <person name="Shah S."/>
            <person name="Dougan E. K."/>
            <person name="Thang M."/>
            <person name="Chan C."/>
        </authorList>
    </citation>
    <scope>NUCLEOTIDE SEQUENCE</scope>
</reference>
<dbReference type="PROSITE" id="PS50222">
    <property type="entry name" value="EF_HAND_2"/>
    <property type="match status" value="12"/>
</dbReference>
<dbReference type="PANTHER" id="PTHR47447">
    <property type="entry name" value="OS03G0856100 PROTEIN"/>
    <property type="match status" value="1"/>
</dbReference>
<feature type="coiled-coil region" evidence="4">
    <location>
        <begin position="1890"/>
        <end position="1970"/>
    </location>
</feature>
<feature type="repeat" description="PPR" evidence="3">
    <location>
        <begin position="1565"/>
        <end position="1599"/>
    </location>
</feature>
<dbReference type="PROSITE" id="PS51375">
    <property type="entry name" value="PPR"/>
    <property type="match status" value="8"/>
</dbReference>
<keyword evidence="6" id="KW-1133">Transmembrane helix</keyword>
<dbReference type="Pfam" id="PF13202">
    <property type="entry name" value="EF-hand_5"/>
    <property type="match status" value="6"/>
</dbReference>
<dbReference type="InterPro" id="IPR002885">
    <property type="entry name" value="PPR_rpt"/>
</dbReference>
<dbReference type="Gene3D" id="1.25.40.10">
    <property type="entry name" value="Tetratricopeptide repeat domain"/>
    <property type="match status" value="5"/>
</dbReference>
<dbReference type="Gene3D" id="1.10.238.10">
    <property type="entry name" value="EF-hand"/>
    <property type="match status" value="10"/>
</dbReference>
<evidence type="ECO:0000256" key="4">
    <source>
        <dbReference type="SAM" id="Coils"/>
    </source>
</evidence>
<feature type="domain" description="EF-hand" evidence="7">
    <location>
        <begin position="3650"/>
        <end position="3685"/>
    </location>
</feature>
<feature type="repeat" description="PPR" evidence="3">
    <location>
        <begin position="850"/>
        <end position="880"/>
    </location>
</feature>
<dbReference type="Pfam" id="PF23276">
    <property type="entry name" value="TPR_24"/>
    <property type="match status" value="1"/>
</dbReference>
<evidence type="ECO:0000313" key="9">
    <source>
        <dbReference type="Proteomes" id="UP001178507"/>
    </source>
</evidence>
<dbReference type="InterPro" id="IPR057027">
    <property type="entry name" value="TPR_mt"/>
</dbReference>
<dbReference type="InterPro" id="IPR011990">
    <property type="entry name" value="TPR-like_helical_dom_sf"/>
</dbReference>
<dbReference type="PANTHER" id="PTHR47447:SF28">
    <property type="entry name" value="PENTACOTRIPEPTIDE-REPEAT REGION OF PRORP DOMAIN-CONTAINING PROTEIN"/>
    <property type="match status" value="1"/>
</dbReference>
<dbReference type="SMART" id="SM00054">
    <property type="entry name" value="EFh"/>
    <property type="match status" value="14"/>
</dbReference>
<comment type="caution">
    <text evidence="8">The sequence shown here is derived from an EMBL/GenBank/DDBJ whole genome shotgun (WGS) entry which is preliminary data.</text>
</comment>
<keyword evidence="2" id="KW-0106">Calcium</keyword>
<protein>
    <recommendedName>
        <fullName evidence="7">EF-hand domain-containing protein</fullName>
    </recommendedName>
</protein>
<dbReference type="NCBIfam" id="TIGR00756">
    <property type="entry name" value="PPR"/>
    <property type="match status" value="6"/>
</dbReference>
<dbReference type="Gene3D" id="3.40.50.720">
    <property type="entry name" value="NAD(P)-binding Rossmann-like Domain"/>
    <property type="match status" value="1"/>
</dbReference>
<feature type="repeat" description="PPR" evidence="3">
    <location>
        <begin position="1386"/>
        <end position="1420"/>
    </location>
</feature>
<organism evidence="8 9">
    <name type="scientific">Effrenium voratum</name>
    <dbReference type="NCBI Taxonomy" id="2562239"/>
    <lineage>
        <taxon>Eukaryota</taxon>
        <taxon>Sar</taxon>
        <taxon>Alveolata</taxon>
        <taxon>Dinophyceae</taxon>
        <taxon>Suessiales</taxon>
        <taxon>Symbiodiniaceae</taxon>
        <taxon>Effrenium</taxon>
    </lineage>
</organism>
<feature type="region of interest" description="Disordered" evidence="5">
    <location>
        <begin position="1254"/>
        <end position="1276"/>
    </location>
</feature>
<evidence type="ECO:0000256" key="5">
    <source>
        <dbReference type="SAM" id="MobiDB-lite"/>
    </source>
</evidence>
<evidence type="ECO:0000256" key="2">
    <source>
        <dbReference type="ARBA" id="ARBA00022837"/>
    </source>
</evidence>
<feature type="domain" description="EF-hand" evidence="7">
    <location>
        <begin position="3378"/>
        <end position="3413"/>
    </location>
</feature>
<evidence type="ECO:0000313" key="8">
    <source>
        <dbReference type="EMBL" id="CAJ1372594.1"/>
    </source>
</evidence>
<feature type="repeat" description="PPR" evidence="3">
    <location>
        <begin position="1529"/>
        <end position="1559"/>
    </location>
</feature>
<dbReference type="InterPro" id="IPR035892">
    <property type="entry name" value="C2_domain_sf"/>
</dbReference>
<feature type="region of interest" description="Disordered" evidence="5">
    <location>
        <begin position="1868"/>
        <end position="1887"/>
    </location>
</feature>
<dbReference type="Pfam" id="PF13041">
    <property type="entry name" value="PPR_2"/>
    <property type="match status" value="2"/>
</dbReference>
<dbReference type="Pfam" id="PF13833">
    <property type="entry name" value="EF-hand_8"/>
    <property type="match status" value="3"/>
</dbReference>
<dbReference type="InterPro" id="IPR018247">
    <property type="entry name" value="EF_Hand_1_Ca_BS"/>
</dbReference>
<feature type="repeat" description="PPR" evidence="3">
    <location>
        <begin position="1494"/>
        <end position="1528"/>
    </location>
</feature>
<feature type="domain" description="EF-hand" evidence="7">
    <location>
        <begin position="3276"/>
        <end position="3311"/>
    </location>
</feature>
<feature type="domain" description="EF-hand" evidence="7">
    <location>
        <begin position="2827"/>
        <end position="2852"/>
    </location>
</feature>
<feature type="domain" description="EF-hand" evidence="7">
    <location>
        <begin position="2911"/>
        <end position="2946"/>
    </location>
</feature>
<dbReference type="InterPro" id="IPR011992">
    <property type="entry name" value="EF-hand-dom_pair"/>
</dbReference>
<dbReference type="Pfam" id="PF01535">
    <property type="entry name" value="PPR"/>
    <property type="match status" value="1"/>
</dbReference>
<keyword evidence="9" id="KW-1185">Reference proteome</keyword>
<sequence length="4220" mass="464799">MNSSSYTSNTSMVAEGDLFAQAWTFLVSARLELTLFLVALLAHLLLFGNSSPEKSKKGGKETFASSPQRFSCAKDVESAMAEAARSGQAKQVLNCWAAAKKFDECIMIPLASVVEAMQRFKKDGDYIVRELSSYLAKKNCCNMAVINDLLESLAKRHDSDFVQSILKILPAGFALDSRSYEILMNMYFTMRTFEKVDELVSQAKATKVPLSTRASIVIIKTALKTENFQEALATFRELKSLWSGPASMGPSTAPRHIVGQLVDMACKEHELKRFLPELATVPLAEDAVHLMVSEAVRERDLELLEQVEKLARSKDIVFSESTYGMLMKGYKGRDDKVAQLFQEALAKKTDAGPELCLALLVCCQQTHNFALADSAYQHFSKQMPLSVLAAFIRFHFEVEDYEKVCDMYEKDAAPLREKAASEGRSILDSRMERCVMNAALKCGRSKLARPACLTNRAKLEKLIEDASAKPEILVLDVVAASQAEVKDIVKKTKCVCTSIGPFVEYGEPLVQACAELGVDYVDTSGESTFFRQMIEKYDEVARQSGARITVHCGQDCVPWDLAVWKLWKLLGAELTGVKILSEMKSKPSGGTMNTAMLNMRQKASKSSLGFDPLYRLPDGKKSDCLTQVDLPKGSQYYTEAGQKGGPWVMGPVMANAVRRTNAVLKMVPDLKYHEAILESSDLGLSTMTTAALGLSVYLPFTQSWWYSLGVLPEPGVGPTAEEMEQGFLTLTAYADTKAKSPKCKAVMKFPTDPGYKDTARMCAEAALALVDLPKSEKAGGVYSPAAACAEGLFERLLATGTTWEAQSLLSDNPSDVAKHITMIRSCAIEQNLDGAMNVFESLKKSGAELNSVVYNTVLDACVECSQLEKAQAWMKQMKKDGMSDVVSYNTLIKAHLQAGHMKKAKSLVEEMRLEQLQPNCITFNEIINATVSSPDKSIRAEAHHEGEGNPLASATLGTSTALGPLVGGAKWRPRKIHSAAFAMPWFPLRLPVLVAVLAPSCAMDSEISELHASIEEMWLRLGQFADAARPPGKPLGSEAEISAGMLQDLHGIQEEFAQLQLQANDLAREAATDVALHPQVGPYLEKLRAFKPRLQAALTSLEKEVTLPKPRSNELKKEVFCGSTLPMLRSKAKRRLARDSRNFKTKAMEEMSKFQERQMQMHDRQREMLARMSGPDWPKDWPLTNLDARHVGDAEDIIRSGLRSLRARLENIGGLAYLHDSEDEDALEAAVAIGDMMSCYSKLMDRYTEKLKKSQRKAKKVQEDINSPDAPPFWQPPDAEAPSLAGLGGLAQVGSSLAQVWTVIREMQAVGVKPNQVTCSILLKNLNSSSPEPDINQTMSLINSMEEQLDEVLLSSVVEACVRIGKPDLLNTKLRQLMSGDIKVNGSHTFGSLIKAYGHAKDMNSVWRCWKEMRSRHIKPTSITVGCMIEAVVSNGDPDGAWHLIQELGEDPHCKGILNAVIYCSVLKGFTREKNAAKVWAVYEEMQKRNIDLSIVTYNTLLDCCARCCRMDGVPAIIEDMKKANIKPNIITYSTMLKGHCQTGDLTAAFKLVKEMREEAGLVPDEIMYNSLLDGCAQSSLVDEGLRVLSEMEEASVKPSNFTLSVLVKLMSRARRVDHAFELVKQLSAKYHLSPNSHVYANLVQACCFSKQLQRGLNTLEEMMERKVSPDKRTYSMLFRTAVQQGQLEKVDGLLRGALGISGALPFLAKPWAVCTGIEDGALSETLSAMASSPDGNKVAAGLLVDLRKEKPKAWIDPAVQRPDAPNRARRAGRAEGEKAPRSPLPAASDTLRWGHDLMFKRYWTLQDNERKAIQMEERAKAVRRAQAQLSEVLDTLTEEDRKVMVFSLQFLREREERAAAEVAARANAQRSTGLAGPPPPPMPGQRVSVEELTRRVDAIRAQKDELAYELRALQKISQRERDITKDLRKLNQMDLEEIGSQMQVTMAEIERFKQLAEDREQRVKELQMRLVKRRDQRLVKPRLLGERADIVSEQGFSDLSEVFGDQNILDLYVTVGQIEERALLELPRQGPVLSQVPPPTSLVTLVIAEFMHCDVGSSETAGGLRPRFDSLLSFGPFQVGDAEVEHFAKGALRLELQAFSSGGSAAYVLGRASLPLATLLDCTPQDPNPVVAGTLCFAAEADGRVQIAAVGYKARWRRSIIQAVESYALRRGAPQAEAHAGAPAAPAAPGLMDAAKGLIVQVFNATSLVPSPGSAPEALQPYVTYEVPGHKTHFTPTGSGPNVSFEDIHRMVVRVDQDFCRWAESSGGLHLLVFDAAVPPAGATEEQIGLVGEARIPLTQLLSSRTARVQGNFPLHRGQTLAGYIELAVGWQDDPTSVLAPGAHGLSVLEADRGALTEEQFQVLWQRVIRRLHVVKLAPVDWFYKYDADKDGFWSKPEFCAALGDMPLGMSVLEIEYVFHWTDRRRRMLVTLDDLAAAFEQGKKAAPLEQWARDVYRRIAAALKRQGWTAKEVFDAVAQDRRAQKSEFFALVNSLDLGLRSEQLDWLWKLTDTNSDGLLDYSEFAQRIVEVTGISSTAYPVPKPEEDVLDPPSATVSAADAAAAMSEAWHDICLARILRGCEELGWKSIDKAMEQLPVREDGLVARAELLAFSTRCRSGLSDWELDKVFARLDAEMRGAVPKRTVRTALMRCDVLEAPAQASIRQAVECLGKMHQALLQYRPATTEAALRSVLVEVAASRQPLRVQREELTAAAARLGVEKVWTDELWFAAPKLRDNSLDIDSFCKQVELAPLPGEAADDSLSDEHAAILMGRLGKAIQRFGGAEKAFHTFQTGTDGCLSRAEMEAAIADITKDLFSAHERSLVVRRMDANSDGRISLKELEMAVAGAAVSAIALGSWAEDICARVFQALQREGRSVDQLFEALAGSKTGRPEIYWPDFRALFSQLDPSLTDGQLRRLWQNFDKNGDGGVSREEFHRALEPHREVAAVPDASETVAPVPVLLSRIARALGQGRLSVAQALSVYSRGVVGLTLEAWLDAVRGLPLPLARWEATALHAGLARGPGGGAVAPEAMAAEVNRVSARGVPEERWARDFVAGRVQLAHDARECTVAEAVQAAADGEVVPEDTLRAVLGRHLPVPDDTWAQLRLLLERRFDDGLVLWRPFLQWSCGFGDAPLGTVGDMVCSRVTAALRKQRKTAGELFDSLAGVKAAVFWQDFCAFFAQMEKSLSEQQLQELWYSFDKNGDGSVSKEEFTRRMAEVDSASKEVTKAVCSRINAALRREGRTVDQLFEALAGVKAVVHWPDFRALFSQLEPTLRDEQLEHLWRFFDTDGDGGVSREEFRKALSDVGIAAAPVTQPAPSPALSKAEALQEVCTRISTALQQKGQTVDHLFDALAGGKLEVRWPDFKSFFAQLEPSLQEAQLLQLWETFDANADGGVSREEFRKQLAKVQAPAPPKTEPSKVDVSQEVCSMVAAMLRREGKTQDQLFDALAAGRQDVVWPDFRELFRQLASLTEQQLTELWQHFDKNGDGSVSREEFKRALSAVSTAAEDVAQDVCSRVMSALAREGKSVAQLFAALASGRSTVQWKDFGDFFQALEPGLTRQQLELLWRTFDKDGDGSVSQEEFERALQPGTVKTEERKAPEICVRIASVLFRQGKTVRELFDALAGSKGSVLWSDFHSMFHQLEPSLAETELQTLWKEFDKDGDGSITRPEFFQAMEPAARLVVAKMSEVISRLALALQREGQTVDRLFEALAGGKEVVAWTDFRSLFQQWEPSLNEEDLQGLWRSFDKDGDGSVTRDEFLQALAAPMEVAAAHTQEVCKRVASMLFQQGRTVNQLFDALSAGKGMVIFEDFRSLFQQLEPSLTLPDLQALWRTFDKDGDGGVTRQEFLKAMAPSAKLVVQRVSEVCAQVTLQLQQAGQTVHQLFDTLAVDQVVRWEAFSSFFQTLSSSLSEQDLHGLWHSFDKDGDGTVTRAEFVLALGPLPSAPPTAPESAGGLSDALWVAIAEVAALRAPSAPRGSTAQHEAVRAQLAAFDDLRTGCLDPATFSKALRSYSPALPDVAVEVLRKQVCQEDGRVQIDVLVRRILQPAELPARAQPPRPPPEAGGPLWSAICRIRPALHERGLRLSSVFQWQPQLLSGPSWLARNLGKPEGCVNSNRVRWCGLVRDGAGWCYWWLAQGHALVLSLGGVVALGSPAWAVTAGFEDYNQLNVKAAKKVVEAAPTTPDDGPSEAVSVIGGAGFFILIALFIFGVAIVAT</sequence>
<gene>
    <name evidence="8" type="ORF">EVOR1521_LOCUS2633</name>
</gene>
<dbReference type="EMBL" id="CAUJNA010000143">
    <property type="protein sequence ID" value="CAJ1372594.1"/>
    <property type="molecule type" value="Genomic_DNA"/>
</dbReference>
<feature type="repeat" description="PPR" evidence="3">
    <location>
        <begin position="1636"/>
        <end position="1670"/>
    </location>
</feature>
<dbReference type="InterPro" id="IPR002048">
    <property type="entry name" value="EF_hand_dom"/>
</dbReference>
<feature type="transmembrane region" description="Helical" evidence="6">
    <location>
        <begin position="4195"/>
        <end position="4219"/>
    </location>
</feature>
<keyword evidence="6" id="KW-0812">Transmembrane</keyword>
<evidence type="ECO:0000256" key="6">
    <source>
        <dbReference type="SAM" id="Phobius"/>
    </source>
</evidence>
<feature type="domain" description="EF-hand" evidence="7">
    <location>
        <begin position="3826"/>
        <end position="3861"/>
    </location>
</feature>
<keyword evidence="1" id="KW-0677">Repeat</keyword>
<dbReference type="SUPFAM" id="SSF47473">
    <property type="entry name" value="EF-hand"/>
    <property type="match status" value="7"/>
</dbReference>
<evidence type="ECO:0000259" key="7">
    <source>
        <dbReference type="PROSITE" id="PS50222"/>
    </source>
</evidence>
<feature type="domain" description="EF-hand" evidence="7">
    <location>
        <begin position="3561"/>
        <end position="3596"/>
    </location>
</feature>
<feature type="domain" description="EF-hand" evidence="7">
    <location>
        <begin position="3738"/>
        <end position="3773"/>
    </location>
</feature>
<evidence type="ECO:0000256" key="1">
    <source>
        <dbReference type="ARBA" id="ARBA00022737"/>
    </source>
</evidence>
<feature type="repeat" description="PPR" evidence="3">
    <location>
        <begin position="1459"/>
        <end position="1493"/>
    </location>
</feature>
<dbReference type="CDD" id="cd00051">
    <property type="entry name" value="EFh"/>
    <property type="match status" value="4"/>
</dbReference>
<feature type="domain" description="EF-hand" evidence="7">
    <location>
        <begin position="3188"/>
        <end position="3223"/>
    </location>
</feature>
<feature type="coiled-coil region" evidence="4">
    <location>
        <begin position="1049"/>
        <end position="1104"/>
    </location>
</feature>
<accession>A0AA36HQC1</accession>